<keyword evidence="3" id="KW-0598">Phosphotransferase system</keyword>
<sequence>MKEFTYVIKEELGLHARPAGLLVKEAKKFQSATTLAAKGKTAAAGKLIAIMSMGVKQGDEVTVQVEGPDEDAAFEALEKFFQENL</sequence>
<keyword evidence="6" id="KW-0808">Transferase</keyword>
<dbReference type="PANTHER" id="PTHR33705">
    <property type="entry name" value="PHOSPHOCARRIER PROTEIN HPR"/>
    <property type="match status" value="1"/>
</dbReference>
<dbReference type="Proteomes" id="UP000477285">
    <property type="component" value="Unassembled WGS sequence"/>
</dbReference>
<comment type="subcellular location">
    <subcellularLocation>
        <location evidence="1">Cytoplasm</location>
    </subcellularLocation>
</comment>
<gene>
    <name evidence="6" type="primary">ptsH_2</name>
    <name evidence="6" type="ORF">BWLFYP14_01332</name>
    <name evidence="5" type="ORF">GT728_01490</name>
</gene>
<proteinExistence type="predicted"/>
<dbReference type="EMBL" id="CABHOF010000032">
    <property type="protein sequence ID" value="VUX64297.1"/>
    <property type="molecule type" value="Genomic_DNA"/>
</dbReference>
<evidence type="ECO:0000259" key="4">
    <source>
        <dbReference type="PROSITE" id="PS51350"/>
    </source>
</evidence>
<dbReference type="PROSITE" id="PS51350">
    <property type="entry name" value="PTS_HPR_DOM"/>
    <property type="match status" value="1"/>
</dbReference>
<dbReference type="SUPFAM" id="SSF55594">
    <property type="entry name" value="HPr-like"/>
    <property type="match status" value="1"/>
</dbReference>
<dbReference type="Pfam" id="PF00381">
    <property type="entry name" value="PTS-HPr"/>
    <property type="match status" value="1"/>
</dbReference>
<organism evidence="6 7">
    <name type="scientific">Blautia wexlerae</name>
    <dbReference type="NCBI Taxonomy" id="418240"/>
    <lineage>
        <taxon>Bacteria</taxon>
        <taxon>Bacillati</taxon>
        <taxon>Bacillota</taxon>
        <taxon>Clostridia</taxon>
        <taxon>Lachnospirales</taxon>
        <taxon>Lachnospiraceae</taxon>
        <taxon>Blautia</taxon>
    </lineage>
</organism>
<evidence type="ECO:0000313" key="8">
    <source>
        <dbReference type="Proteomes" id="UP000477285"/>
    </source>
</evidence>
<dbReference type="GO" id="GO:0005737">
    <property type="term" value="C:cytoplasm"/>
    <property type="evidence" value="ECO:0007669"/>
    <property type="project" value="UniProtKB-SubCell"/>
</dbReference>
<evidence type="ECO:0000313" key="6">
    <source>
        <dbReference type="EMBL" id="VUX64297.1"/>
    </source>
</evidence>
<evidence type="ECO:0000256" key="1">
    <source>
        <dbReference type="ARBA" id="ARBA00004496"/>
    </source>
</evidence>
<dbReference type="Proteomes" id="UP000366766">
    <property type="component" value="Unassembled WGS sequence"/>
</dbReference>
<dbReference type="EMBL" id="WWVQ01000002">
    <property type="protein sequence ID" value="MZL31905.1"/>
    <property type="molecule type" value="Genomic_DNA"/>
</dbReference>
<evidence type="ECO:0000256" key="2">
    <source>
        <dbReference type="ARBA" id="ARBA00022490"/>
    </source>
</evidence>
<reference evidence="5 8" key="1">
    <citation type="journal article" date="2019" name="Nat. Med.">
        <title>A library of human gut bacterial isolates paired with longitudinal multiomics data enables mechanistic microbiome research.</title>
        <authorList>
            <person name="Poyet M."/>
            <person name="Groussin M."/>
            <person name="Gibbons S.M."/>
            <person name="Avila-Pacheco J."/>
            <person name="Jiang X."/>
            <person name="Kearney S.M."/>
            <person name="Perrotta A.R."/>
            <person name="Berdy B."/>
            <person name="Zhao S."/>
            <person name="Lieberman T.D."/>
            <person name="Swanson P.K."/>
            <person name="Smith M."/>
            <person name="Roesemann S."/>
            <person name="Alexander J.E."/>
            <person name="Rich S.A."/>
            <person name="Livny J."/>
            <person name="Vlamakis H."/>
            <person name="Clish C."/>
            <person name="Bullock K."/>
            <person name="Deik A."/>
            <person name="Scott J."/>
            <person name="Pierce K.A."/>
            <person name="Xavier R.J."/>
            <person name="Alm E.J."/>
        </authorList>
    </citation>
    <scope>NUCLEOTIDE SEQUENCE [LARGE SCALE GENOMIC DNA]</scope>
    <source>
        <strain evidence="5 8">BIOML-A1</strain>
    </source>
</reference>
<evidence type="ECO:0000256" key="3">
    <source>
        <dbReference type="ARBA" id="ARBA00022683"/>
    </source>
</evidence>
<dbReference type="InterPro" id="IPR035895">
    <property type="entry name" value="HPr-like_sf"/>
</dbReference>
<dbReference type="InterPro" id="IPR050399">
    <property type="entry name" value="HPr"/>
</dbReference>
<dbReference type="RefSeq" id="WP_008704982.1">
    <property type="nucleotide sequence ID" value="NZ_AP031426.1"/>
</dbReference>
<dbReference type="InterPro" id="IPR000032">
    <property type="entry name" value="HPr-like"/>
</dbReference>
<dbReference type="GO" id="GO:0009401">
    <property type="term" value="P:phosphoenolpyruvate-dependent sugar phosphotransferase system"/>
    <property type="evidence" value="ECO:0007669"/>
    <property type="project" value="UniProtKB-KW"/>
</dbReference>
<accession>A0A564WPU1</accession>
<dbReference type="GO" id="GO:0016740">
    <property type="term" value="F:transferase activity"/>
    <property type="evidence" value="ECO:0007669"/>
    <property type="project" value="UniProtKB-KW"/>
</dbReference>
<feature type="domain" description="HPr" evidence="4">
    <location>
        <begin position="1"/>
        <end position="85"/>
    </location>
</feature>
<name>A0A564WPU1_9FIRM</name>
<dbReference type="PRINTS" id="PR00107">
    <property type="entry name" value="PHOSPHOCPHPR"/>
</dbReference>
<dbReference type="NCBIfam" id="TIGR01003">
    <property type="entry name" value="PTS_HPr_family"/>
    <property type="match status" value="1"/>
</dbReference>
<evidence type="ECO:0000313" key="7">
    <source>
        <dbReference type="Proteomes" id="UP000366766"/>
    </source>
</evidence>
<dbReference type="PANTHER" id="PTHR33705:SF2">
    <property type="entry name" value="PHOSPHOCARRIER PROTEIN NPR"/>
    <property type="match status" value="1"/>
</dbReference>
<dbReference type="EC" id="2.7.11.-" evidence="6"/>
<dbReference type="CDD" id="cd00367">
    <property type="entry name" value="PTS-HPr_like"/>
    <property type="match status" value="1"/>
</dbReference>
<evidence type="ECO:0000313" key="5">
    <source>
        <dbReference type="EMBL" id="MZL31905.1"/>
    </source>
</evidence>
<protein>
    <submittedName>
        <fullName evidence="5">HPr family phosphocarrier protein</fullName>
    </submittedName>
    <submittedName>
        <fullName evidence="6">Phosphocarrier protein HPr</fullName>
        <ecNumber evidence="6">2.7.11.-</ecNumber>
    </submittedName>
</protein>
<dbReference type="AlphaFoldDB" id="A0A564WPU1"/>
<keyword evidence="7" id="KW-1185">Reference proteome</keyword>
<dbReference type="Gene3D" id="3.30.1340.10">
    <property type="entry name" value="HPr-like"/>
    <property type="match status" value="1"/>
</dbReference>
<reference evidence="6 7" key="2">
    <citation type="submission" date="2019-07" db="EMBL/GenBank/DDBJ databases">
        <authorList>
            <person name="Chang H.-W."/>
            <person name="Raman A."/>
            <person name="Venkatesh S."/>
            <person name="Gehrig J."/>
        </authorList>
    </citation>
    <scope>NUCLEOTIDE SEQUENCE [LARGE SCALE GENOMIC DNA]</scope>
    <source>
        <strain evidence="6">Blautia_wexlerae_LFYP_14</strain>
    </source>
</reference>
<keyword evidence="2" id="KW-0963">Cytoplasm</keyword>